<keyword evidence="3" id="KW-1185">Reference proteome</keyword>
<sequence>MTATHFDLDDERADRLAEQRERREAERALTQAFEPVDELPRVRTGYGAKPIPAARLALIDYCRSHPGKWVKYTPTPEQDPVRVGSIGQMIRKQQGGFGSGFESTIRAKIAYIRFTGGAA</sequence>
<name>A0A3G8JFU8_9ACTN</name>
<protein>
    <submittedName>
        <fullName evidence="2">Uncharacterized protein</fullName>
    </submittedName>
</protein>
<dbReference type="Proteomes" id="UP000271469">
    <property type="component" value="Chromosome"/>
</dbReference>
<reference evidence="2 3" key="1">
    <citation type="submission" date="2018-11" db="EMBL/GenBank/DDBJ databases">
        <title>Gordonia insulae sp. nov., isolated from an island soil.</title>
        <authorList>
            <person name="Kim Y.S."/>
            <person name="Kim S.B."/>
        </authorList>
    </citation>
    <scope>NUCLEOTIDE SEQUENCE [LARGE SCALE GENOMIC DNA]</scope>
    <source>
        <strain evidence="2 3">MMS17-SY073</strain>
    </source>
</reference>
<feature type="region of interest" description="Disordered" evidence="1">
    <location>
        <begin position="1"/>
        <end position="31"/>
    </location>
</feature>
<dbReference type="KEGG" id="gom:D7316_00040"/>
<evidence type="ECO:0000313" key="2">
    <source>
        <dbReference type="EMBL" id="AZG43475.1"/>
    </source>
</evidence>
<dbReference type="AlphaFoldDB" id="A0A3G8JFU8"/>
<proteinExistence type="predicted"/>
<dbReference type="EMBL" id="CP033972">
    <property type="protein sequence ID" value="AZG43475.1"/>
    <property type="molecule type" value="Genomic_DNA"/>
</dbReference>
<feature type="compositionally biased region" description="Basic and acidic residues" evidence="1">
    <location>
        <begin position="12"/>
        <end position="27"/>
    </location>
</feature>
<evidence type="ECO:0000256" key="1">
    <source>
        <dbReference type="SAM" id="MobiDB-lite"/>
    </source>
</evidence>
<evidence type="ECO:0000313" key="3">
    <source>
        <dbReference type="Proteomes" id="UP000271469"/>
    </source>
</evidence>
<gene>
    <name evidence="2" type="ORF">D7316_00040</name>
</gene>
<dbReference type="OrthoDB" id="9995437at2"/>
<accession>A0A3G8JFU8</accession>
<organism evidence="2 3">
    <name type="scientific">Gordonia insulae</name>
    <dbReference type="NCBI Taxonomy" id="2420509"/>
    <lineage>
        <taxon>Bacteria</taxon>
        <taxon>Bacillati</taxon>
        <taxon>Actinomycetota</taxon>
        <taxon>Actinomycetes</taxon>
        <taxon>Mycobacteriales</taxon>
        <taxon>Gordoniaceae</taxon>
        <taxon>Gordonia</taxon>
    </lineage>
</organism>